<reference evidence="2" key="1">
    <citation type="submission" date="2020-06" db="EMBL/GenBank/DDBJ databases">
        <title>Insight into the genomes of haloalkaliphilic bacilli from Kenyan soda lakes.</title>
        <authorList>
            <person name="Mwirichia R."/>
            <person name="Villamizar G.C."/>
            <person name="Poehlein A."/>
            <person name="Mugweru J."/>
            <person name="Kipnyargis A."/>
            <person name="Kiplimo D."/>
            <person name="Orwa P."/>
            <person name="Daniel R."/>
        </authorList>
    </citation>
    <scope>NUCLEOTIDE SEQUENCE</scope>
    <source>
        <strain evidence="2">B1096_S55</strain>
    </source>
</reference>
<keyword evidence="1" id="KW-0732">Signal</keyword>
<proteinExistence type="predicted"/>
<dbReference type="RefSeq" id="WP_257819977.1">
    <property type="nucleotide sequence ID" value="NZ_JABXYM010000001.1"/>
</dbReference>
<dbReference type="Pfam" id="PF20316">
    <property type="entry name" value="DUF6612"/>
    <property type="match status" value="1"/>
</dbReference>
<sequence length="266" mass="30094">MKKSILTSLSAVTLLSLAACGNTASVDGISVEEILKESISTMEELDSYALAMDMAQTIEGELELMSFDYTYDISLTLEPTTMEMIIRADMGELGNGEYLVYLTEDDGFYIKEPVATGWMKRSDDFSDGLMTMTEIQRNPENLLKSFKDNMQHLSIETTDSSYIISLDSDDLDKADILDQLENLGLDDMDLFNGADMTIENISHKVTIDKETFYQTDIDIEMTFNMMIMEETTSIDQQLHLMLSDFNNIEPIQIPEDVLEEANELDY</sequence>
<dbReference type="AlphaFoldDB" id="A0A9Q4FY18"/>
<evidence type="ECO:0000313" key="2">
    <source>
        <dbReference type="EMBL" id="MCR6095284.1"/>
    </source>
</evidence>
<dbReference type="Gene3D" id="2.50.20.20">
    <property type="match status" value="1"/>
</dbReference>
<dbReference type="InterPro" id="IPR046720">
    <property type="entry name" value="DUF6612"/>
</dbReference>
<evidence type="ECO:0000256" key="1">
    <source>
        <dbReference type="SAM" id="SignalP"/>
    </source>
</evidence>
<organism evidence="2 3">
    <name type="scientific">Salipaludibacillus agaradhaerens</name>
    <name type="common">Bacillus agaradhaerens</name>
    <dbReference type="NCBI Taxonomy" id="76935"/>
    <lineage>
        <taxon>Bacteria</taxon>
        <taxon>Bacillati</taxon>
        <taxon>Bacillota</taxon>
        <taxon>Bacilli</taxon>
        <taxon>Bacillales</taxon>
        <taxon>Bacillaceae</taxon>
    </lineage>
</organism>
<protein>
    <recommendedName>
        <fullName evidence="4">Lipoprotein</fullName>
    </recommendedName>
</protein>
<dbReference type="Proteomes" id="UP001057753">
    <property type="component" value="Unassembled WGS sequence"/>
</dbReference>
<dbReference type="PROSITE" id="PS51257">
    <property type="entry name" value="PROKAR_LIPOPROTEIN"/>
    <property type="match status" value="1"/>
</dbReference>
<feature type="chain" id="PRO_5040166116" description="Lipoprotein" evidence="1">
    <location>
        <begin position="19"/>
        <end position="266"/>
    </location>
</feature>
<feature type="signal peptide" evidence="1">
    <location>
        <begin position="1"/>
        <end position="18"/>
    </location>
</feature>
<keyword evidence="3" id="KW-1185">Reference proteome</keyword>
<name>A0A9Q4FY18_SALAG</name>
<gene>
    <name evidence="2" type="ORF">HXA33_01895</name>
</gene>
<evidence type="ECO:0008006" key="4">
    <source>
        <dbReference type="Google" id="ProtNLM"/>
    </source>
</evidence>
<accession>A0A9Q4FY18</accession>
<dbReference type="EMBL" id="JABXYM010000001">
    <property type="protein sequence ID" value="MCR6095284.1"/>
    <property type="molecule type" value="Genomic_DNA"/>
</dbReference>
<evidence type="ECO:0000313" key="3">
    <source>
        <dbReference type="Proteomes" id="UP001057753"/>
    </source>
</evidence>
<comment type="caution">
    <text evidence="2">The sequence shown here is derived from an EMBL/GenBank/DDBJ whole genome shotgun (WGS) entry which is preliminary data.</text>
</comment>